<dbReference type="InterPro" id="IPR011698">
    <property type="entry name" value="GATase_3"/>
</dbReference>
<keyword evidence="5 7" id="KW-0315">Glutamine amidotransferase</keyword>
<dbReference type="HAMAP" id="MF_00028">
    <property type="entry name" value="CobQ"/>
    <property type="match status" value="1"/>
</dbReference>
<name>A0A520KX51_9EURY</name>
<dbReference type="InterPro" id="IPR047045">
    <property type="entry name" value="CobQ_N"/>
</dbReference>
<gene>
    <name evidence="7" type="primary">cobQ</name>
    <name evidence="10" type="ORF">EF807_04340</name>
</gene>
<evidence type="ECO:0000256" key="5">
    <source>
        <dbReference type="ARBA" id="ARBA00022962"/>
    </source>
</evidence>
<dbReference type="InterPro" id="IPR002586">
    <property type="entry name" value="CobQ/CobB/MinD/ParA_Nub-bd_dom"/>
</dbReference>
<dbReference type="Gene3D" id="3.40.50.880">
    <property type="match status" value="1"/>
</dbReference>
<dbReference type="CDD" id="cd05389">
    <property type="entry name" value="CobQ_N"/>
    <property type="match status" value="1"/>
</dbReference>
<evidence type="ECO:0000313" key="11">
    <source>
        <dbReference type="Proteomes" id="UP000320766"/>
    </source>
</evidence>
<dbReference type="InterPro" id="IPR029062">
    <property type="entry name" value="Class_I_gatase-like"/>
</dbReference>
<dbReference type="CDD" id="cd01750">
    <property type="entry name" value="GATase1_CobQ"/>
    <property type="match status" value="1"/>
</dbReference>
<evidence type="ECO:0000256" key="2">
    <source>
        <dbReference type="ARBA" id="ARBA00006205"/>
    </source>
</evidence>
<dbReference type="GO" id="GO:0009236">
    <property type="term" value="P:cobalamin biosynthetic process"/>
    <property type="evidence" value="ECO:0007669"/>
    <property type="project" value="UniProtKB-UniRule"/>
</dbReference>
<evidence type="ECO:0000256" key="7">
    <source>
        <dbReference type="HAMAP-Rule" id="MF_00028"/>
    </source>
</evidence>
<feature type="domain" description="CobQ/CobB/MinD/ParA nucleotide binding" evidence="8">
    <location>
        <begin position="10"/>
        <end position="232"/>
    </location>
</feature>
<dbReference type="GO" id="GO:0003824">
    <property type="term" value="F:catalytic activity"/>
    <property type="evidence" value="ECO:0007669"/>
    <property type="project" value="InterPro"/>
</dbReference>
<keyword evidence="4 7" id="KW-0169">Cobalamin biosynthesis</keyword>
<dbReference type="GO" id="GO:0015420">
    <property type="term" value="F:ABC-type vitamin B12 transporter activity"/>
    <property type="evidence" value="ECO:0007669"/>
    <property type="project" value="UniProtKB-UniRule"/>
</dbReference>
<dbReference type="PANTHER" id="PTHR21343:SF1">
    <property type="entry name" value="COBYRIC ACID SYNTHASE"/>
    <property type="match status" value="1"/>
</dbReference>
<dbReference type="UniPathway" id="UPA00148"/>
<dbReference type="NCBIfam" id="TIGR00313">
    <property type="entry name" value="cobQ"/>
    <property type="match status" value="1"/>
</dbReference>
<evidence type="ECO:0000256" key="4">
    <source>
        <dbReference type="ARBA" id="ARBA00022573"/>
    </source>
</evidence>
<evidence type="ECO:0000313" key="10">
    <source>
        <dbReference type="EMBL" id="RZN69652.1"/>
    </source>
</evidence>
<evidence type="ECO:0000259" key="9">
    <source>
        <dbReference type="Pfam" id="PF07685"/>
    </source>
</evidence>
<evidence type="ECO:0000259" key="8">
    <source>
        <dbReference type="Pfam" id="PF01656"/>
    </source>
</evidence>
<comment type="similarity">
    <text evidence="2 7">Belongs to the CobB/CobQ family. CobQ subfamily.</text>
</comment>
<accession>A0A520KX51</accession>
<comment type="caution">
    <text evidence="10">The sequence shown here is derived from an EMBL/GenBank/DDBJ whole genome shotgun (WGS) entry which is preliminary data.</text>
</comment>
<comment type="pathway">
    <text evidence="1 7">Cofactor biosynthesis; adenosylcobalamin biosynthesis.</text>
</comment>
<dbReference type="SUPFAM" id="SSF52317">
    <property type="entry name" value="Class I glutamine amidotransferase-like"/>
    <property type="match status" value="1"/>
</dbReference>
<organism evidence="10 11">
    <name type="scientific">Candidatus Methanolliviera hydrocarbonicum</name>
    <dbReference type="NCBI Taxonomy" id="2491085"/>
    <lineage>
        <taxon>Archaea</taxon>
        <taxon>Methanobacteriati</taxon>
        <taxon>Methanobacteriota</taxon>
        <taxon>Candidatus Methanoliparia</taxon>
        <taxon>Candidatus Methanoliparales</taxon>
        <taxon>Candidatus Methanollivieraceae</taxon>
        <taxon>Candidatus Methanolliviera</taxon>
    </lineage>
</organism>
<feature type="active site" description="Nucleophile" evidence="7">
    <location>
        <position position="330"/>
    </location>
</feature>
<evidence type="ECO:0000256" key="6">
    <source>
        <dbReference type="ARBA" id="ARBA00025166"/>
    </source>
</evidence>
<dbReference type="PROSITE" id="PS51274">
    <property type="entry name" value="GATASE_COBBQ"/>
    <property type="match status" value="1"/>
</dbReference>
<dbReference type="InterPro" id="IPR033949">
    <property type="entry name" value="CobQ_GATase1"/>
</dbReference>
<dbReference type="Pfam" id="PF01656">
    <property type="entry name" value="CbiA"/>
    <property type="match status" value="1"/>
</dbReference>
<dbReference type="PANTHER" id="PTHR21343">
    <property type="entry name" value="DETHIOBIOTIN SYNTHETASE"/>
    <property type="match status" value="1"/>
</dbReference>
<dbReference type="AlphaFoldDB" id="A0A520KX51"/>
<dbReference type="SUPFAM" id="SSF52540">
    <property type="entry name" value="P-loop containing nucleoside triphosphate hydrolases"/>
    <property type="match status" value="1"/>
</dbReference>
<dbReference type="Pfam" id="PF07685">
    <property type="entry name" value="GATase_3"/>
    <property type="match status" value="1"/>
</dbReference>
<evidence type="ECO:0000256" key="1">
    <source>
        <dbReference type="ARBA" id="ARBA00004953"/>
    </source>
</evidence>
<feature type="active site" evidence="7">
    <location>
        <position position="429"/>
    </location>
</feature>
<dbReference type="NCBIfam" id="NF001989">
    <property type="entry name" value="PRK00784.1"/>
    <property type="match status" value="1"/>
</dbReference>
<dbReference type="EMBL" id="RXIL01000072">
    <property type="protein sequence ID" value="RZN69652.1"/>
    <property type="molecule type" value="Genomic_DNA"/>
</dbReference>
<dbReference type="InterPro" id="IPR004459">
    <property type="entry name" value="CobQ_synth"/>
</dbReference>
<protein>
    <recommendedName>
        <fullName evidence="3 7">Probable cobyric acid synthase</fullName>
    </recommendedName>
</protein>
<dbReference type="Proteomes" id="UP000320766">
    <property type="component" value="Unassembled WGS sequence"/>
</dbReference>
<feature type="domain" description="CobB/CobQ-like glutamine amidotransferase" evidence="9">
    <location>
        <begin position="254"/>
        <end position="437"/>
    </location>
</feature>
<comment type="function">
    <text evidence="6 7">Catalyzes amidations at positions B, D, E, and G on adenosylcobyrinic A,C-diamide. NH(2) groups are provided by glutamine, and one molecule of ATP is hydrogenolyzed for each amidation.</text>
</comment>
<dbReference type="InterPro" id="IPR027417">
    <property type="entry name" value="P-loop_NTPase"/>
</dbReference>
<sequence>MEEKFGSNILIIQGTSSHAGKSILVTALCRIFVNAGIKVAPFKAQNMSLNSWVTRDGKEIGIAQAIQAKGARLEPSVEMNPILLKPKGDTTSQIVLMGEPFRDVEAGEYYARSRELSNVVEEAIRTLSWENELIIVEGAGSPAEINLYEQDIANTFVSRSTRAPIILVADIERGGVFASIYGTIKLLPDDIQRQVKGIVINKFRGDRRILEPGIDEIEEMLGVPVLGVLPYIDMNIPSEDSVSIQDKRPGEGVEIAIIRLPRISNFTDFEPLEIEANVRYVSFSKKLGNPDAIIIPGTKNTIKDFTELKESDLFDEIIKERGKIPIIGICGGYQMLGKKIIDEGLEGGDNVEMDGLGLLDVETKFESYRKRTVQVEKTVHGKGPILGKMDGEKIWGYEIHMGETRSKNPIFGEDGSVDDTGLIFGTYLHGIFENENFKDAFLDYLCERRGLERRRIEDEDQFELLASIVERNIDMDEVRRIIGFN</sequence>
<dbReference type="Gene3D" id="3.40.50.300">
    <property type="entry name" value="P-loop containing nucleotide triphosphate hydrolases"/>
    <property type="match status" value="1"/>
</dbReference>
<evidence type="ECO:0000256" key="3">
    <source>
        <dbReference type="ARBA" id="ARBA00014921"/>
    </source>
</evidence>
<reference evidence="10 11" key="1">
    <citation type="journal article" date="2019" name="Nat. Microbiol.">
        <title>Wide diversity of methane and short-chain alkane metabolisms in uncultured archaea.</title>
        <authorList>
            <person name="Borrel G."/>
            <person name="Adam P.S."/>
            <person name="McKay L.J."/>
            <person name="Chen L.X."/>
            <person name="Sierra-Garcia I.N."/>
            <person name="Sieber C.M."/>
            <person name="Letourneur Q."/>
            <person name="Ghozlane A."/>
            <person name="Andersen G.L."/>
            <person name="Li W.J."/>
            <person name="Hallam S.J."/>
            <person name="Muyzer G."/>
            <person name="de Oliveira V.M."/>
            <person name="Inskeep W.P."/>
            <person name="Banfield J.F."/>
            <person name="Gribaldo S."/>
        </authorList>
    </citation>
    <scope>NUCLEOTIDE SEQUENCE [LARGE SCALE GENOMIC DNA]</scope>
    <source>
        <strain evidence="10">NM1b</strain>
    </source>
</reference>
<proteinExistence type="inferred from homology"/>